<comment type="caution">
    <text evidence="10">The sequence shown here is derived from an EMBL/GenBank/DDBJ whole genome shotgun (WGS) entry which is preliminary data.</text>
</comment>
<keyword evidence="3" id="KW-0479">Metal-binding</keyword>
<dbReference type="Proteomes" id="UP001595625">
    <property type="component" value="Unassembled WGS sequence"/>
</dbReference>
<dbReference type="PROSITE" id="PS00137">
    <property type="entry name" value="SUBTILASE_HIS"/>
    <property type="match status" value="1"/>
</dbReference>
<dbReference type="PANTHER" id="PTHR43806:SF11">
    <property type="entry name" value="CEREVISIN-RELATED"/>
    <property type="match status" value="1"/>
</dbReference>
<dbReference type="PROSITE" id="PS00136">
    <property type="entry name" value="SUBTILASE_ASP"/>
    <property type="match status" value="1"/>
</dbReference>
<dbReference type="Pfam" id="PF00082">
    <property type="entry name" value="Peptidase_S8"/>
    <property type="match status" value="1"/>
</dbReference>
<keyword evidence="4 6" id="KW-0378">Hydrolase</keyword>
<dbReference type="InterPro" id="IPR022398">
    <property type="entry name" value="Peptidase_S8_His-AS"/>
</dbReference>
<dbReference type="PANTHER" id="PTHR43806">
    <property type="entry name" value="PEPTIDASE S8"/>
    <property type="match status" value="1"/>
</dbReference>
<accession>A0ABV7KSZ8</accession>
<evidence type="ECO:0000259" key="9">
    <source>
        <dbReference type="PROSITE" id="PS51272"/>
    </source>
</evidence>
<protein>
    <submittedName>
        <fullName evidence="10">S8 family serine peptidase</fullName>
    </submittedName>
</protein>
<dbReference type="InterPro" id="IPR034202">
    <property type="entry name" value="Subtilisin_Carlsberg-like"/>
</dbReference>
<evidence type="ECO:0000256" key="6">
    <source>
        <dbReference type="PROSITE-ProRule" id="PRU01240"/>
    </source>
</evidence>
<feature type="active site" description="Charge relay system" evidence="6">
    <location>
        <position position="327"/>
    </location>
</feature>
<keyword evidence="11" id="KW-1185">Reference proteome</keyword>
<dbReference type="InterPro" id="IPR023828">
    <property type="entry name" value="Peptidase_S8_Ser-AS"/>
</dbReference>
<dbReference type="InterPro" id="IPR001119">
    <property type="entry name" value="SLH_dom"/>
</dbReference>
<dbReference type="PROSITE" id="PS00138">
    <property type="entry name" value="SUBTILASE_SER"/>
    <property type="match status" value="1"/>
</dbReference>
<evidence type="ECO:0000313" key="11">
    <source>
        <dbReference type="Proteomes" id="UP001595625"/>
    </source>
</evidence>
<evidence type="ECO:0000313" key="10">
    <source>
        <dbReference type="EMBL" id="MFC3212627.1"/>
    </source>
</evidence>
<evidence type="ECO:0000256" key="2">
    <source>
        <dbReference type="ARBA" id="ARBA00022670"/>
    </source>
</evidence>
<keyword evidence="5 6" id="KW-0720">Serine protease</keyword>
<proteinExistence type="inferred from homology"/>
<dbReference type="RefSeq" id="WP_117314126.1">
    <property type="nucleotide sequence ID" value="NZ_JBHRUJ010000020.1"/>
</dbReference>
<keyword evidence="2 6" id="KW-0645">Protease</keyword>
<feature type="chain" id="PRO_5047538820" evidence="8">
    <location>
        <begin position="25"/>
        <end position="559"/>
    </location>
</feature>
<evidence type="ECO:0000256" key="8">
    <source>
        <dbReference type="SAM" id="SignalP"/>
    </source>
</evidence>
<feature type="domain" description="SLH" evidence="9">
    <location>
        <begin position="447"/>
        <end position="501"/>
    </location>
</feature>
<dbReference type="EMBL" id="JBHRUJ010000020">
    <property type="protein sequence ID" value="MFC3212627.1"/>
    <property type="molecule type" value="Genomic_DNA"/>
</dbReference>
<keyword evidence="8" id="KW-0732">Signal</keyword>
<dbReference type="InterPro" id="IPR036852">
    <property type="entry name" value="Peptidase_S8/S53_dom_sf"/>
</dbReference>
<evidence type="ECO:0000256" key="3">
    <source>
        <dbReference type="ARBA" id="ARBA00022723"/>
    </source>
</evidence>
<dbReference type="PROSITE" id="PS51272">
    <property type="entry name" value="SLH"/>
    <property type="match status" value="3"/>
</dbReference>
<dbReference type="Pfam" id="PF00395">
    <property type="entry name" value="SLH"/>
    <property type="match status" value="3"/>
</dbReference>
<feature type="domain" description="SLH" evidence="9">
    <location>
        <begin position="502"/>
        <end position="559"/>
    </location>
</feature>
<dbReference type="PRINTS" id="PR00723">
    <property type="entry name" value="SUBTILISIN"/>
</dbReference>
<evidence type="ECO:0000256" key="5">
    <source>
        <dbReference type="ARBA" id="ARBA00022825"/>
    </source>
</evidence>
<dbReference type="Gene3D" id="3.40.50.200">
    <property type="entry name" value="Peptidase S8/S53 domain"/>
    <property type="match status" value="1"/>
</dbReference>
<dbReference type="CDD" id="cd07477">
    <property type="entry name" value="Peptidases_S8_Subtilisin_subset"/>
    <property type="match status" value="1"/>
</dbReference>
<dbReference type="InterPro" id="IPR015500">
    <property type="entry name" value="Peptidase_S8_subtilisin-rel"/>
</dbReference>
<evidence type="ECO:0000256" key="7">
    <source>
        <dbReference type="RuleBase" id="RU003355"/>
    </source>
</evidence>
<dbReference type="InterPro" id="IPR000209">
    <property type="entry name" value="Peptidase_S8/S53_dom"/>
</dbReference>
<dbReference type="PROSITE" id="PS51892">
    <property type="entry name" value="SUBTILASE"/>
    <property type="match status" value="1"/>
</dbReference>
<gene>
    <name evidence="10" type="ORF">ACFOEJ_16255</name>
</gene>
<feature type="domain" description="SLH" evidence="9">
    <location>
        <begin position="383"/>
        <end position="446"/>
    </location>
</feature>
<name>A0ABV7KSZ8_PLAOK</name>
<feature type="active site" description="Charge relay system" evidence="6">
    <location>
        <position position="126"/>
    </location>
</feature>
<reference evidence="11" key="1">
    <citation type="journal article" date="2019" name="Int. J. Syst. Evol. Microbiol.">
        <title>The Global Catalogue of Microorganisms (GCM) 10K type strain sequencing project: providing services to taxonomists for standard genome sequencing and annotation.</title>
        <authorList>
            <consortium name="The Broad Institute Genomics Platform"/>
            <consortium name="The Broad Institute Genome Sequencing Center for Infectious Disease"/>
            <person name="Wu L."/>
            <person name="Ma J."/>
        </authorList>
    </citation>
    <scope>NUCLEOTIDE SEQUENCE [LARGE SCALE GENOMIC DNA]</scope>
    <source>
        <strain evidence="11">CCM 320</strain>
    </source>
</reference>
<feature type="active site" description="Charge relay system" evidence="6">
    <location>
        <position position="157"/>
    </location>
</feature>
<dbReference type="InterPro" id="IPR023827">
    <property type="entry name" value="Peptidase_S8_Asp-AS"/>
</dbReference>
<organism evidence="10 11">
    <name type="scientific">Planomicrobium okeanokoites</name>
    <name type="common">Planococcus okeanokoites</name>
    <name type="synonym">Flavobacterium okeanokoites</name>
    <dbReference type="NCBI Taxonomy" id="244"/>
    <lineage>
        <taxon>Bacteria</taxon>
        <taxon>Bacillati</taxon>
        <taxon>Bacillota</taxon>
        <taxon>Bacilli</taxon>
        <taxon>Bacillales</taxon>
        <taxon>Caryophanaceae</taxon>
        <taxon>Planomicrobium</taxon>
    </lineage>
</organism>
<feature type="signal peptide" evidence="8">
    <location>
        <begin position="1"/>
        <end position="24"/>
    </location>
</feature>
<dbReference type="InterPro" id="IPR050131">
    <property type="entry name" value="Peptidase_S8_subtilisin-like"/>
</dbReference>
<comment type="similarity">
    <text evidence="1 6 7">Belongs to the peptidase S8 family.</text>
</comment>
<sequence length="559" mass="59871">MKKTAITFILLVLLTSMSITPAFAATSENDLEKVIISFEDSIDYQALEDMGAEIHSELDAISSVIATIPSATVMKADTEVSVKNIPEGPIFKAAAQQPSWGYQHIKAPSALKLGYTGKGVKIAVIDSGINSKHPDLSVAGGASMIDNTSPFTDGAGHGTHVAGVIAALNNSIGVVGAAPDAEIYSVKVLASSGAGTLEDVLEGIQWAIDQDMDIINLSLTTDFNIPELEALLKKANELGIIVVAAAGNIEIVDTRGNYVQNTADVLYPARYPSVIAVGSTDTNNRLSGFSYRGPSVEIVAPGQGIYSTFSTIATSGHDDYKSSEGTSVSTPFVSAVFAQYKEAYPHLTNAQLRASVKRAVIDLGVKGKDNLYGHGLVQSLQSKVALFPDLRTDYWYSESIQYIFDRGIVTGFPDGTYRPESTITRAEAMTMIGRALGLKTDATKHYFKDVKTDSYAAGYINKAYELGYIKGVTSTSFHPESPIKRGDMAVIMKRVFELTSSGGSTFSDVDASKYYADAVQATYENGIVQGYKIDNTFRPEASITRAENAEILSKSLKLQ</sequence>
<evidence type="ECO:0000256" key="4">
    <source>
        <dbReference type="ARBA" id="ARBA00022801"/>
    </source>
</evidence>
<evidence type="ECO:0000256" key="1">
    <source>
        <dbReference type="ARBA" id="ARBA00011073"/>
    </source>
</evidence>
<dbReference type="SUPFAM" id="SSF52743">
    <property type="entry name" value="Subtilisin-like"/>
    <property type="match status" value="1"/>
</dbReference>